<feature type="signal peptide" evidence="4">
    <location>
        <begin position="1"/>
        <end position="30"/>
    </location>
</feature>
<dbReference type="Gene3D" id="3.40.190.10">
    <property type="entry name" value="Periplasmic binding protein-like II"/>
    <property type="match status" value="1"/>
</dbReference>
<dbReference type="EMBL" id="CAOF01000085">
    <property type="protein sequence ID" value="CCO46349.1"/>
    <property type="molecule type" value="Genomic_DNA"/>
</dbReference>
<reference evidence="6 7" key="1">
    <citation type="journal article" date="2013" name="ISME J.">
        <title>Comparative genomics of pathogenic lineages of Vibrio nigripulchritudo identifies virulence-associated traits.</title>
        <authorList>
            <person name="Goudenege D."/>
            <person name="Labreuche Y."/>
            <person name="Krin E."/>
            <person name="Ansquer D."/>
            <person name="Mangenot S."/>
            <person name="Calteau A."/>
            <person name="Medigue C."/>
            <person name="Mazel D."/>
            <person name="Polz M.F."/>
            <person name="Le Roux F."/>
        </authorList>
    </citation>
    <scope>NUCLEOTIDE SEQUENCE [LARGE SCALE GENOMIC DNA]</scope>
    <source>
        <strain evidence="6 7">SOn1</strain>
    </source>
</reference>
<comment type="similarity">
    <text evidence="1">Belongs to the bacterial solute-binding protein 5 family.</text>
</comment>
<dbReference type="InterPro" id="IPR039424">
    <property type="entry name" value="SBP_5"/>
</dbReference>
<keyword evidence="2" id="KW-0813">Transport</keyword>
<dbReference type="GO" id="GO:0015833">
    <property type="term" value="P:peptide transport"/>
    <property type="evidence" value="ECO:0007669"/>
    <property type="project" value="TreeGrafter"/>
</dbReference>
<name>A0AAV2VNW3_9VIBR</name>
<dbReference type="InterPro" id="IPR000914">
    <property type="entry name" value="SBP_5_dom"/>
</dbReference>
<organism evidence="6 7">
    <name type="scientific">Vibrio nigripulchritudo SOn1</name>
    <dbReference type="NCBI Taxonomy" id="1238450"/>
    <lineage>
        <taxon>Bacteria</taxon>
        <taxon>Pseudomonadati</taxon>
        <taxon>Pseudomonadota</taxon>
        <taxon>Gammaproteobacteria</taxon>
        <taxon>Vibrionales</taxon>
        <taxon>Vibrionaceae</taxon>
        <taxon>Vibrio</taxon>
    </lineage>
</organism>
<accession>A0AAV2VNW3</accession>
<dbReference type="Gene3D" id="3.90.76.10">
    <property type="entry name" value="Dipeptide-binding Protein, Domain 1"/>
    <property type="match status" value="1"/>
</dbReference>
<evidence type="ECO:0000256" key="1">
    <source>
        <dbReference type="ARBA" id="ARBA00005695"/>
    </source>
</evidence>
<proteinExistence type="inferred from homology"/>
<dbReference type="SUPFAM" id="SSF53850">
    <property type="entry name" value="Periplasmic binding protein-like II"/>
    <property type="match status" value="1"/>
</dbReference>
<evidence type="ECO:0000256" key="3">
    <source>
        <dbReference type="ARBA" id="ARBA00022729"/>
    </source>
</evidence>
<feature type="chain" id="PRO_5043729996" evidence="4">
    <location>
        <begin position="31"/>
        <end position="576"/>
    </location>
</feature>
<dbReference type="CDD" id="cd00995">
    <property type="entry name" value="PBP2_NikA_DppA_OppA_like"/>
    <property type="match status" value="1"/>
</dbReference>
<evidence type="ECO:0000256" key="2">
    <source>
        <dbReference type="ARBA" id="ARBA00022448"/>
    </source>
</evidence>
<dbReference type="RefSeq" id="WP_022611512.1">
    <property type="nucleotide sequence ID" value="NZ_LK391965.1"/>
</dbReference>
<dbReference type="GO" id="GO:1904680">
    <property type="term" value="F:peptide transmembrane transporter activity"/>
    <property type="evidence" value="ECO:0007669"/>
    <property type="project" value="TreeGrafter"/>
</dbReference>
<dbReference type="AlphaFoldDB" id="A0AAV2VNW3"/>
<dbReference type="Gene3D" id="3.10.105.10">
    <property type="entry name" value="Dipeptide-binding Protein, Domain 3"/>
    <property type="match status" value="1"/>
</dbReference>
<dbReference type="Pfam" id="PF00496">
    <property type="entry name" value="SBP_bac_5"/>
    <property type="match status" value="1"/>
</dbReference>
<dbReference type="PANTHER" id="PTHR30290:SF9">
    <property type="entry name" value="OLIGOPEPTIDE-BINDING PROTEIN APPA"/>
    <property type="match status" value="1"/>
</dbReference>
<evidence type="ECO:0000256" key="4">
    <source>
        <dbReference type="SAM" id="SignalP"/>
    </source>
</evidence>
<comment type="caution">
    <text evidence="6">The sequence shown here is derived from an EMBL/GenBank/DDBJ whole genome shotgun (WGS) entry which is preliminary data.</text>
</comment>
<evidence type="ECO:0000313" key="7">
    <source>
        <dbReference type="Proteomes" id="UP000018211"/>
    </source>
</evidence>
<protein>
    <submittedName>
        <fullName evidence="6">ABC-type dipeptide transport system,periplasmic component</fullName>
    </submittedName>
</protein>
<evidence type="ECO:0000259" key="5">
    <source>
        <dbReference type="Pfam" id="PF00496"/>
    </source>
</evidence>
<feature type="domain" description="Solute-binding protein family 5" evidence="5">
    <location>
        <begin position="89"/>
        <end position="464"/>
    </location>
</feature>
<gene>
    <name evidence="6" type="ORF">VIBNISOn1_1750021</name>
</gene>
<evidence type="ECO:0000313" key="6">
    <source>
        <dbReference type="EMBL" id="CCO46349.1"/>
    </source>
</evidence>
<keyword evidence="3 4" id="KW-0732">Signal</keyword>
<sequence>MKCSIKRCKNAILSLQYALLMTLMIPADMAQSESLTLRKDVSQEQVTGKFKPGSHVIAYLPNLPYISTSHSINAGLTKPSYDGKGWEYDLAVSHKIIDRKTYEFELRKGVRFQDGTPFDADSVVMNMEYFKKEPYTFSKMDTIFDRVEKLSSHRVRFHLKEDYGFFMHDTIWLLFYSEKYLKKHGWNGKPFCPNLAEAGPYGLGPYILNKGYIEADRHTPTAELIANPYYWGEDAPKVEKITVIIDIESQEALDLIQNSEGKLDLMPIPFSDELPTILSQHAKLVRSPSNNNYVAKFNLISGHPLLQVREVREALNRAIDQQALINLSMNGEGVLTPISLGERFYGVKEASRNIATFSELNSPLDEDVRQELIQIIKKHQKRLGYDPNEKLPITILAPKSTQFMFRDVKYLLDQIHIDVNLHIVEKEADVFANVVTTNTRKNNIYYDIIAWANFDWIMNPWDLFFVMRPGNIWTSFTDDPKMESLLDEFLATPSEDASYIPVLTELIEYVYYQGYTLFLPSPNHVMAVNKEVIFVPSPTAIYPLWDIEVTDMHWSLREGEYPEHLKVPVEITTYHQ</sequence>
<dbReference type="Proteomes" id="UP000018211">
    <property type="component" value="Unassembled WGS sequence"/>
</dbReference>
<dbReference type="PANTHER" id="PTHR30290">
    <property type="entry name" value="PERIPLASMIC BINDING COMPONENT OF ABC TRANSPORTER"/>
    <property type="match status" value="1"/>
</dbReference>